<dbReference type="EMBL" id="NBBI01000001">
    <property type="protein sequence ID" value="OWK33137.1"/>
    <property type="molecule type" value="Genomic_DNA"/>
</dbReference>
<evidence type="ECO:0008006" key="3">
    <source>
        <dbReference type="Google" id="ProtNLM"/>
    </source>
</evidence>
<evidence type="ECO:0000313" key="1">
    <source>
        <dbReference type="EMBL" id="OWK33137.1"/>
    </source>
</evidence>
<dbReference type="OrthoDB" id="573560at2"/>
<comment type="caution">
    <text evidence="1">The sequence shown here is derived from an EMBL/GenBank/DDBJ whole genome shotgun (WGS) entry which is preliminary data.</text>
</comment>
<dbReference type="AlphaFoldDB" id="A0A245ZTS4"/>
<accession>A0A245ZTS4</accession>
<reference evidence="1 2" key="1">
    <citation type="submission" date="2017-03" db="EMBL/GenBank/DDBJ databases">
        <title>Genome sequence of Sphingomonas dokdonensis DSM 21029.</title>
        <authorList>
            <person name="Poehlein A."/>
            <person name="Wuebbeler J.H."/>
            <person name="Steinbuechel A."/>
            <person name="Daniel R."/>
        </authorList>
    </citation>
    <scope>NUCLEOTIDE SEQUENCE [LARGE SCALE GENOMIC DNA]</scope>
    <source>
        <strain evidence="1 2">DSM 21029</strain>
    </source>
</reference>
<evidence type="ECO:0000313" key="2">
    <source>
        <dbReference type="Proteomes" id="UP000197290"/>
    </source>
</evidence>
<dbReference type="Proteomes" id="UP000197290">
    <property type="component" value="Unassembled WGS sequence"/>
</dbReference>
<name>A0A245ZTS4_9SPHN</name>
<protein>
    <recommendedName>
        <fullName evidence="3">Superoxide dismutase</fullName>
    </recommendedName>
</protein>
<sequence>MKFLVLLTPARGKTPDDFKPHMVREVEAVWASYVGDELREFYFSKDPQVLTLIYELPSAEAVHGTVDALPMVEAGLLDRQVVHLGPFNQIAALFTQSGA</sequence>
<keyword evidence="2" id="KW-1185">Reference proteome</keyword>
<proteinExistence type="predicted"/>
<dbReference type="RefSeq" id="WP_088365452.1">
    <property type="nucleotide sequence ID" value="NZ_NBBI01000001.1"/>
</dbReference>
<organism evidence="1 2">
    <name type="scientific">Sphingomonas dokdonensis</name>
    <dbReference type="NCBI Taxonomy" id="344880"/>
    <lineage>
        <taxon>Bacteria</taxon>
        <taxon>Pseudomonadati</taxon>
        <taxon>Pseudomonadota</taxon>
        <taxon>Alphaproteobacteria</taxon>
        <taxon>Sphingomonadales</taxon>
        <taxon>Sphingomonadaceae</taxon>
        <taxon>Sphingomonas</taxon>
    </lineage>
</organism>
<gene>
    <name evidence="1" type="ORF">SPDO_00110</name>
</gene>